<dbReference type="EMBL" id="JAIWQS010000008">
    <property type="protein sequence ID" value="KAJ8899990.1"/>
    <property type="molecule type" value="Genomic_DNA"/>
</dbReference>
<feature type="domain" description="Retrotransposon Copia-like N-terminal" evidence="1">
    <location>
        <begin position="25"/>
        <end position="72"/>
    </location>
</feature>
<reference evidence="2 3" key="1">
    <citation type="submission" date="2021-09" db="EMBL/GenBank/DDBJ databases">
        <title>Genomic insights and catalytic innovation underlie evolution of tropane alkaloids biosynthesis.</title>
        <authorList>
            <person name="Wang Y.-J."/>
            <person name="Tian T."/>
            <person name="Huang J.-P."/>
            <person name="Huang S.-X."/>
        </authorList>
    </citation>
    <scope>NUCLEOTIDE SEQUENCE [LARGE SCALE GENOMIC DNA]</scope>
    <source>
        <strain evidence="2">KIB-2018</strain>
        <tissue evidence="2">Leaf</tissue>
    </source>
</reference>
<keyword evidence="3" id="KW-1185">Reference proteome</keyword>
<dbReference type="PANTHER" id="PTHR37610">
    <property type="entry name" value="CCHC-TYPE DOMAIN-CONTAINING PROTEIN"/>
    <property type="match status" value="1"/>
</dbReference>
<dbReference type="Proteomes" id="UP001159364">
    <property type="component" value="Linkage Group LG08"/>
</dbReference>
<name>A0AAV8UC37_9ROSI</name>
<dbReference type="AlphaFoldDB" id="A0AAV8UC37"/>
<evidence type="ECO:0000259" key="1">
    <source>
        <dbReference type="Pfam" id="PF14244"/>
    </source>
</evidence>
<evidence type="ECO:0000313" key="3">
    <source>
        <dbReference type="Proteomes" id="UP001159364"/>
    </source>
</evidence>
<evidence type="ECO:0000313" key="2">
    <source>
        <dbReference type="EMBL" id="KAJ8899990.1"/>
    </source>
</evidence>
<organism evidence="2 3">
    <name type="scientific">Erythroxylum novogranatense</name>
    <dbReference type="NCBI Taxonomy" id="1862640"/>
    <lineage>
        <taxon>Eukaryota</taxon>
        <taxon>Viridiplantae</taxon>
        <taxon>Streptophyta</taxon>
        <taxon>Embryophyta</taxon>
        <taxon>Tracheophyta</taxon>
        <taxon>Spermatophyta</taxon>
        <taxon>Magnoliopsida</taxon>
        <taxon>eudicotyledons</taxon>
        <taxon>Gunneridae</taxon>
        <taxon>Pentapetalae</taxon>
        <taxon>rosids</taxon>
        <taxon>fabids</taxon>
        <taxon>Malpighiales</taxon>
        <taxon>Erythroxylaceae</taxon>
        <taxon>Erythroxylum</taxon>
    </lineage>
</organism>
<proteinExistence type="predicted"/>
<dbReference type="InterPro" id="IPR029472">
    <property type="entry name" value="Copia-like_N"/>
</dbReference>
<gene>
    <name evidence="2" type="ORF">K2173_024101</name>
</gene>
<sequence length="210" mass="24077">MVDRVSSSRSSFGNMHEDENPLFLHNSDHPGMVLVSTPLSGNNYLSWSRAMRIALGAKLKLDFVNGKCERPNEGSSDFDRWCRVDYMVTSWILNAISKDIVESFLYASSARDLWKDLERRYGECNGPLLYQLKREISSISQGELYVSRYFTKLKRLWDELNCLAPIPQCSCGALKQCSCGALKQFVEFEDNDRLVQFLMGLNEEYDAIRS</sequence>
<dbReference type="Pfam" id="PF14244">
    <property type="entry name" value="Retrotran_gag_3"/>
    <property type="match status" value="1"/>
</dbReference>
<accession>A0AAV8UC37</accession>
<comment type="caution">
    <text evidence="2">The sequence shown here is derived from an EMBL/GenBank/DDBJ whole genome shotgun (WGS) entry which is preliminary data.</text>
</comment>
<protein>
    <recommendedName>
        <fullName evidence="1">Retrotransposon Copia-like N-terminal domain-containing protein</fullName>
    </recommendedName>
</protein>
<dbReference type="PANTHER" id="PTHR37610:SF40">
    <property type="entry name" value="OS01G0909600 PROTEIN"/>
    <property type="match status" value="1"/>
</dbReference>